<comment type="catalytic activity">
    <reaction evidence="1">
        <text>Hydrolyzes single-stranded DNA or mismatched double-stranded DNA and polynucleotides, releasing free uracil.</text>
        <dbReference type="EC" id="3.2.2.27"/>
    </reaction>
</comment>
<evidence type="ECO:0000259" key="12">
    <source>
        <dbReference type="SMART" id="SM00986"/>
    </source>
</evidence>
<evidence type="ECO:0000256" key="6">
    <source>
        <dbReference type="ARBA" id="ARBA00022723"/>
    </source>
</evidence>
<dbReference type="PANTHER" id="PTHR33693:SF1">
    <property type="entry name" value="TYPE-4 URACIL-DNA GLYCOSYLASE"/>
    <property type="match status" value="1"/>
</dbReference>
<comment type="similarity">
    <text evidence="2">Belongs to the uracil-DNA glycosylase (UDG) superfamily. Type 4 (UDGa) family.</text>
</comment>
<dbReference type="Pfam" id="PF03167">
    <property type="entry name" value="UDG"/>
    <property type="match status" value="1"/>
</dbReference>
<evidence type="ECO:0000256" key="5">
    <source>
        <dbReference type="ARBA" id="ARBA00022485"/>
    </source>
</evidence>
<dbReference type="InterPro" id="IPR036895">
    <property type="entry name" value="Uracil-DNA_glycosylase-like_sf"/>
</dbReference>
<dbReference type="InterPro" id="IPR005122">
    <property type="entry name" value="Uracil-DNA_glycosylase-like"/>
</dbReference>
<evidence type="ECO:0000256" key="9">
    <source>
        <dbReference type="ARBA" id="ARBA00023004"/>
    </source>
</evidence>
<dbReference type="SMART" id="SM00986">
    <property type="entry name" value="UDG"/>
    <property type="match status" value="1"/>
</dbReference>
<gene>
    <name evidence="13" type="ORF">METZ01_LOCUS205811</name>
</gene>
<dbReference type="Gene3D" id="3.40.470.10">
    <property type="entry name" value="Uracil-DNA glycosylase-like domain"/>
    <property type="match status" value="1"/>
</dbReference>
<evidence type="ECO:0000256" key="8">
    <source>
        <dbReference type="ARBA" id="ARBA00022801"/>
    </source>
</evidence>
<proteinExistence type="inferred from homology"/>
<dbReference type="InterPro" id="IPR005273">
    <property type="entry name" value="Ura-DNA_glyco_family4"/>
</dbReference>
<sequence>MKETLLLEIIQEKVKTCEKCDLCITRKNAVPGKGNQNADVVFIGEAPGKNEDLRGEPFIGTAGKKLDEALKNVGLTRNSVYITNIVKCRPPKNRIPNDLEKIMCSNYLENELAIINPKIICLLGSTAFYSILGGKEISKNRGKFVFKDNRMYFVTFHPAAAIYNQKLGKVFKNDIKKLMKELRKLKTESTD</sequence>
<evidence type="ECO:0000313" key="13">
    <source>
        <dbReference type="EMBL" id="SVB52957.1"/>
    </source>
</evidence>
<dbReference type="CDD" id="cd10030">
    <property type="entry name" value="UDG-F4_TTUDGA_SPO1dp_like"/>
    <property type="match status" value="1"/>
</dbReference>
<evidence type="ECO:0000256" key="4">
    <source>
        <dbReference type="ARBA" id="ARBA00019403"/>
    </source>
</evidence>
<keyword evidence="6" id="KW-0479">Metal-binding</keyword>
<keyword evidence="11" id="KW-0234">DNA repair</keyword>
<keyword evidence="5" id="KW-0004">4Fe-4S</keyword>
<dbReference type="EC" id="3.2.2.27" evidence="3"/>
<reference evidence="13" key="1">
    <citation type="submission" date="2018-05" db="EMBL/GenBank/DDBJ databases">
        <authorList>
            <person name="Lanie J.A."/>
            <person name="Ng W.-L."/>
            <person name="Kazmierczak K.M."/>
            <person name="Andrzejewski T.M."/>
            <person name="Davidsen T.M."/>
            <person name="Wayne K.J."/>
            <person name="Tettelin H."/>
            <person name="Glass J.I."/>
            <person name="Rusch D."/>
            <person name="Podicherti R."/>
            <person name="Tsui H.-C.T."/>
            <person name="Winkler M.E."/>
        </authorList>
    </citation>
    <scope>NUCLEOTIDE SEQUENCE</scope>
</reference>
<accession>A0A382ESZ3</accession>
<dbReference type="InterPro" id="IPR051536">
    <property type="entry name" value="UDG_Type-4/5"/>
</dbReference>
<keyword evidence="10" id="KW-0411">Iron-sulfur</keyword>
<keyword evidence="8" id="KW-0378">Hydrolase</keyword>
<dbReference type="GO" id="GO:0046872">
    <property type="term" value="F:metal ion binding"/>
    <property type="evidence" value="ECO:0007669"/>
    <property type="project" value="UniProtKB-KW"/>
</dbReference>
<dbReference type="EMBL" id="UINC01045780">
    <property type="protein sequence ID" value="SVB52957.1"/>
    <property type="molecule type" value="Genomic_DNA"/>
</dbReference>
<protein>
    <recommendedName>
        <fullName evidence="4">Type-4 uracil-DNA glycosylase</fullName>
        <ecNumber evidence="3">3.2.2.27</ecNumber>
    </recommendedName>
</protein>
<evidence type="ECO:0000256" key="1">
    <source>
        <dbReference type="ARBA" id="ARBA00001400"/>
    </source>
</evidence>
<dbReference type="SUPFAM" id="SSF52141">
    <property type="entry name" value="Uracil-DNA glycosylase-like"/>
    <property type="match status" value="1"/>
</dbReference>
<dbReference type="NCBIfam" id="TIGR00758">
    <property type="entry name" value="UDG_fam4"/>
    <property type="match status" value="1"/>
</dbReference>
<dbReference type="AlphaFoldDB" id="A0A382ESZ3"/>
<keyword evidence="7" id="KW-0227">DNA damage</keyword>
<keyword evidence="9" id="KW-0408">Iron</keyword>
<evidence type="ECO:0000256" key="3">
    <source>
        <dbReference type="ARBA" id="ARBA00012030"/>
    </source>
</evidence>
<name>A0A382ESZ3_9ZZZZ</name>
<dbReference type="SMART" id="SM00987">
    <property type="entry name" value="UreE_C"/>
    <property type="match status" value="1"/>
</dbReference>
<dbReference type="PANTHER" id="PTHR33693">
    <property type="entry name" value="TYPE-5 URACIL-DNA GLYCOSYLASE"/>
    <property type="match status" value="1"/>
</dbReference>
<dbReference type="GO" id="GO:0006281">
    <property type="term" value="P:DNA repair"/>
    <property type="evidence" value="ECO:0007669"/>
    <property type="project" value="UniProtKB-KW"/>
</dbReference>
<dbReference type="GO" id="GO:0051539">
    <property type="term" value="F:4 iron, 4 sulfur cluster binding"/>
    <property type="evidence" value="ECO:0007669"/>
    <property type="project" value="UniProtKB-KW"/>
</dbReference>
<evidence type="ECO:0000256" key="10">
    <source>
        <dbReference type="ARBA" id="ARBA00023014"/>
    </source>
</evidence>
<organism evidence="13">
    <name type="scientific">marine metagenome</name>
    <dbReference type="NCBI Taxonomy" id="408172"/>
    <lineage>
        <taxon>unclassified sequences</taxon>
        <taxon>metagenomes</taxon>
        <taxon>ecological metagenomes</taxon>
    </lineage>
</organism>
<evidence type="ECO:0000256" key="11">
    <source>
        <dbReference type="ARBA" id="ARBA00023204"/>
    </source>
</evidence>
<evidence type="ECO:0000256" key="7">
    <source>
        <dbReference type="ARBA" id="ARBA00022763"/>
    </source>
</evidence>
<dbReference type="GO" id="GO:0004844">
    <property type="term" value="F:uracil DNA N-glycosylase activity"/>
    <property type="evidence" value="ECO:0007669"/>
    <property type="project" value="UniProtKB-EC"/>
</dbReference>
<evidence type="ECO:0000256" key="2">
    <source>
        <dbReference type="ARBA" id="ARBA00006521"/>
    </source>
</evidence>
<feature type="domain" description="Uracil-DNA glycosylase-like" evidence="12">
    <location>
        <begin position="31"/>
        <end position="176"/>
    </location>
</feature>